<feature type="transmembrane region" description="Helical" evidence="1">
    <location>
        <begin position="6"/>
        <end position="23"/>
    </location>
</feature>
<reference evidence="2 3" key="1">
    <citation type="submission" date="2018-12" db="EMBL/GenBank/DDBJ databases">
        <authorList>
            <consortium name="Pathogen Informatics"/>
        </authorList>
    </citation>
    <scope>NUCLEOTIDE SEQUENCE [LARGE SCALE GENOMIC DNA]</scope>
    <source>
        <strain evidence="2 3">NCTC10741</strain>
    </source>
</reference>
<evidence type="ECO:0000313" key="3">
    <source>
        <dbReference type="Proteomes" id="UP000271626"/>
    </source>
</evidence>
<dbReference type="RefSeq" id="WP_164711615.1">
    <property type="nucleotide sequence ID" value="NZ_CP085954.1"/>
</dbReference>
<name>A0A3P8L8C9_TSUPA</name>
<evidence type="ECO:0000313" key="2">
    <source>
        <dbReference type="EMBL" id="VDR39991.1"/>
    </source>
</evidence>
<evidence type="ECO:0000256" key="1">
    <source>
        <dbReference type="SAM" id="Phobius"/>
    </source>
</evidence>
<dbReference type="EMBL" id="LR131273">
    <property type="protein sequence ID" value="VDR39991.1"/>
    <property type="molecule type" value="Genomic_DNA"/>
</dbReference>
<proteinExistence type="predicted"/>
<dbReference type="Proteomes" id="UP000271626">
    <property type="component" value="Chromosome"/>
</dbReference>
<accession>A0A3P8L8C9</accession>
<organism evidence="2 3">
    <name type="scientific">Tsukamurella paurometabola</name>
    <name type="common">Corynebacterium paurometabolum</name>
    <dbReference type="NCBI Taxonomy" id="2061"/>
    <lineage>
        <taxon>Bacteria</taxon>
        <taxon>Bacillati</taxon>
        <taxon>Actinomycetota</taxon>
        <taxon>Actinomycetes</taxon>
        <taxon>Mycobacteriales</taxon>
        <taxon>Tsukamurellaceae</taxon>
        <taxon>Tsukamurella</taxon>
    </lineage>
</organism>
<keyword evidence="1" id="KW-0472">Membrane</keyword>
<protein>
    <submittedName>
        <fullName evidence="2">Uncharacterized protein</fullName>
    </submittedName>
</protein>
<sequence length="58" mass="6243">MTPGWATIIVGSAAAIIAIVTIGQKRLADNRKEWWTRCEWALGATYVADIERAATAGP</sequence>
<keyword evidence="1" id="KW-0812">Transmembrane</keyword>
<dbReference type="AlphaFoldDB" id="A0A3P8L8C9"/>
<gene>
    <name evidence="2" type="ORF">NCTC10741_03141</name>
</gene>
<keyword evidence="1" id="KW-1133">Transmembrane helix</keyword>